<evidence type="ECO:0000313" key="1">
    <source>
        <dbReference type="EMBL" id="AQK67509.1"/>
    </source>
</evidence>
<dbReference type="AlphaFoldDB" id="A0A1D6GXH5"/>
<organism evidence="1">
    <name type="scientific">Zea mays</name>
    <name type="common">Maize</name>
    <dbReference type="NCBI Taxonomy" id="4577"/>
    <lineage>
        <taxon>Eukaryota</taxon>
        <taxon>Viridiplantae</taxon>
        <taxon>Streptophyta</taxon>
        <taxon>Embryophyta</taxon>
        <taxon>Tracheophyta</taxon>
        <taxon>Spermatophyta</taxon>
        <taxon>Magnoliopsida</taxon>
        <taxon>Liliopsida</taxon>
        <taxon>Poales</taxon>
        <taxon>Poaceae</taxon>
        <taxon>PACMAD clade</taxon>
        <taxon>Panicoideae</taxon>
        <taxon>Andropogonodae</taxon>
        <taxon>Andropogoneae</taxon>
        <taxon>Tripsacinae</taxon>
        <taxon>Zea</taxon>
    </lineage>
</organism>
<name>A0A1D6GXH5_MAIZE</name>
<dbReference type="EMBL" id="CM000781">
    <property type="protein sequence ID" value="AQK67509.1"/>
    <property type="molecule type" value="Genomic_DNA"/>
</dbReference>
<sequence length="175" mass="20002">MASQRCRDCDSAVHTEYWRCAFNTLLSIVSRSTTHCRNKIHLLISERNGALLHHDCTDLRREYYDWLHSRIESSSWSRRSQEVSGEIRHEHVHLGAAQVRCAHWPQLLQRVPSVAPRHHLEDPAASSGSDGGASGGSGLGRGFLELLKATRYKMYRSRTDGVVGKNKSRERLRWE</sequence>
<dbReference type="PaxDb" id="4577-GRMZM2G349556_P01"/>
<protein>
    <submittedName>
        <fullName evidence="1">Uncharacterized protein</fullName>
    </submittedName>
</protein>
<accession>A0A1D6GXH5</accession>
<proteinExistence type="predicted"/>
<gene>
    <name evidence="1" type="ORF">ZEAMMB73_Zm00001d014902</name>
</gene>
<dbReference type="InParanoid" id="A0A1D6GXH5"/>
<reference evidence="1" key="1">
    <citation type="submission" date="2015-12" db="EMBL/GenBank/DDBJ databases">
        <title>Update maize B73 reference genome by single molecule sequencing technologies.</title>
        <authorList>
            <consortium name="Maize Genome Sequencing Project"/>
            <person name="Ware D."/>
        </authorList>
    </citation>
    <scope>NUCLEOTIDE SEQUENCE</scope>
    <source>
        <tissue evidence="1">Seedling</tissue>
    </source>
</reference>